<dbReference type="Proteomes" id="UP001460270">
    <property type="component" value="Unassembled WGS sequence"/>
</dbReference>
<keyword evidence="2" id="KW-1185">Reference proteome</keyword>
<evidence type="ECO:0000313" key="1">
    <source>
        <dbReference type="EMBL" id="KAK7879069.1"/>
    </source>
</evidence>
<sequence length="70" mass="7365">MTCHLTVVGESVSLNDPGAPVESLMTNRSKDPGLHLEPGLGWSLPTGPTLLWVLHLQRVTWGSGTGASTT</sequence>
<dbReference type="EMBL" id="JBBPFD010000382">
    <property type="protein sequence ID" value="KAK7879069.1"/>
    <property type="molecule type" value="Genomic_DNA"/>
</dbReference>
<reference evidence="2" key="1">
    <citation type="submission" date="2024-04" db="EMBL/GenBank/DDBJ databases">
        <title>Salinicola lusitanus LLJ914,a marine bacterium isolated from the Okinawa Trough.</title>
        <authorList>
            <person name="Li J."/>
        </authorList>
    </citation>
    <scope>NUCLEOTIDE SEQUENCE [LARGE SCALE GENOMIC DNA]</scope>
</reference>
<comment type="caution">
    <text evidence="1">The sequence shown here is derived from an EMBL/GenBank/DDBJ whole genome shotgun (WGS) entry which is preliminary data.</text>
</comment>
<protein>
    <submittedName>
        <fullName evidence="1">Uncharacterized protein</fullName>
    </submittedName>
</protein>
<name>A0AAW0MQJ7_9GOBI</name>
<gene>
    <name evidence="1" type="ORF">WMY93_034151</name>
</gene>
<organism evidence="1 2">
    <name type="scientific">Mugilogobius chulae</name>
    <name type="common">yellowstripe goby</name>
    <dbReference type="NCBI Taxonomy" id="88201"/>
    <lineage>
        <taxon>Eukaryota</taxon>
        <taxon>Metazoa</taxon>
        <taxon>Chordata</taxon>
        <taxon>Craniata</taxon>
        <taxon>Vertebrata</taxon>
        <taxon>Euteleostomi</taxon>
        <taxon>Actinopterygii</taxon>
        <taxon>Neopterygii</taxon>
        <taxon>Teleostei</taxon>
        <taxon>Neoteleostei</taxon>
        <taxon>Acanthomorphata</taxon>
        <taxon>Gobiaria</taxon>
        <taxon>Gobiiformes</taxon>
        <taxon>Gobioidei</taxon>
        <taxon>Gobiidae</taxon>
        <taxon>Gobionellinae</taxon>
        <taxon>Mugilogobius</taxon>
    </lineage>
</organism>
<proteinExistence type="predicted"/>
<accession>A0AAW0MQJ7</accession>
<dbReference type="AlphaFoldDB" id="A0AAW0MQJ7"/>
<evidence type="ECO:0000313" key="2">
    <source>
        <dbReference type="Proteomes" id="UP001460270"/>
    </source>
</evidence>